<keyword evidence="9" id="KW-1185">Reference proteome</keyword>
<protein>
    <submittedName>
        <fullName evidence="8">Proton-conducting transporter membrane subunit</fullName>
    </submittedName>
</protein>
<name>A0AAE4NY08_9EURY</name>
<sequence length="495" mass="52821">MNGQYASLLIALPLISAFFVPLIKGLGDRAVKYYLILVTAVQVGIAGWVFREVYSTGKPIIVMAGGWNPPVGINLYIGHFAALFVVIVALTSFFMAIFSAKAIETEPTDKYAMLFLLLMLGATGMIATGDIFNLFVFMEITAISAYALTAYNKTGEAAEASLKYMILGGIGSSFFLVGVALLYGATGTLNMAQLAQLAGGINATVAQVSLALIIFGLAVEAELFPLNAWAPDAYQAAPHPITAMFSAFVVKAGLYAMARILYILSAASGWADITRLLIVLGTLTVIVGELSALRQRDVKRMIAYSSIAQVGLIAVALALGTADGVSAGVFHMVNHAIVKALLFLAVGYVGITLGGTAVENFEGLGKRMPLTAFSITVGAVAVMGIPLFNVFWSKVRIILAAMDANYTWVVALVLAASVVEAVYYIRLIHTMWFTGEGERIHENIAIGTIALFLALLIIFIGLYPDYFWTLSQKAGQDIFNVVQYVKNVPLMGVGS</sequence>
<reference evidence="8 9" key="1">
    <citation type="submission" date="2023-08" db="EMBL/GenBank/DDBJ databases">
        <title>Draft genome sequence of Thermococcus waiotapuensis WT1T, a thermophilic sulphur-dependent archaeon from order Thermococcales.</title>
        <authorList>
            <person name="Manners S.H."/>
            <person name="Carere C.R."/>
            <person name="Dhami M.K."/>
            <person name="Dobson R.C.J."/>
            <person name="Stott M.B."/>
        </authorList>
    </citation>
    <scope>NUCLEOTIDE SEQUENCE [LARGE SCALE GENOMIC DNA]</scope>
    <source>
        <strain evidence="8 9">WT1</strain>
    </source>
</reference>
<keyword evidence="2" id="KW-1003">Cell membrane</keyword>
<dbReference type="AlphaFoldDB" id="A0AAE4NY08"/>
<feature type="transmembrane region" description="Helical" evidence="6">
    <location>
        <begin position="444"/>
        <end position="463"/>
    </location>
</feature>
<organism evidence="8 9">
    <name type="scientific">Thermococcus waiotapuensis</name>
    <dbReference type="NCBI Taxonomy" id="90909"/>
    <lineage>
        <taxon>Archaea</taxon>
        <taxon>Methanobacteriati</taxon>
        <taxon>Methanobacteriota</taxon>
        <taxon>Thermococci</taxon>
        <taxon>Thermococcales</taxon>
        <taxon>Thermococcaceae</taxon>
        <taxon>Thermococcus</taxon>
    </lineage>
</organism>
<evidence type="ECO:0000313" key="9">
    <source>
        <dbReference type="Proteomes" id="UP001245683"/>
    </source>
</evidence>
<comment type="subcellular location">
    <subcellularLocation>
        <location evidence="1">Cell membrane</location>
        <topology evidence="1">Multi-pass membrane protein</topology>
    </subcellularLocation>
</comment>
<keyword evidence="4 6" id="KW-1133">Transmembrane helix</keyword>
<feature type="transmembrane region" description="Helical" evidence="6">
    <location>
        <begin position="33"/>
        <end position="50"/>
    </location>
</feature>
<keyword evidence="3 6" id="KW-0812">Transmembrane</keyword>
<comment type="caution">
    <text evidence="8">The sequence shown here is derived from an EMBL/GenBank/DDBJ whole genome shotgun (WGS) entry which is preliminary data.</text>
</comment>
<feature type="transmembrane region" description="Helical" evidence="6">
    <location>
        <begin position="340"/>
        <end position="358"/>
    </location>
</feature>
<dbReference type="PANTHER" id="PTHR42703:SF1">
    <property type="entry name" value="NA(+)_H(+) ANTIPORTER SUBUNIT D1"/>
    <property type="match status" value="1"/>
</dbReference>
<feature type="transmembrane region" description="Helical" evidence="6">
    <location>
        <begin position="240"/>
        <end position="264"/>
    </location>
</feature>
<dbReference type="GO" id="GO:0005886">
    <property type="term" value="C:plasma membrane"/>
    <property type="evidence" value="ECO:0007669"/>
    <property type="project" value="UniProtKB-SubCell"/>
</dbReference>
<evidence type="ECO:0000313" key="8">
    <source>
        <dbReference type="EMBL" id="MDV3104792.1"/>
    </source>
</evidence>
<feature type="domain" description="NADH:quinone oxidoreductase/Mrp antiporter transmembrane" evidence="7">
    <location>
        <begin position="130"/>
        <end position="417"/>
    </location>
</feature>
<feature type="transmembrane region" description="Helical" evidence="6">
    <location>
        <begin position="111"/>
        <end position="128"/>
    </location>
</feature>
<feature type="transmembrane region" description="Helical" evidence="6">
    <location>
        <begin position="164"/>
        <end position="185"/>
    </location>
</feature>
<feature type="transmembrane region" description="Helical" evidence="6">
    <location>
        <begin position="370"/>
        <end position="392"/>
    </location>
</feature>
<feature type="transmembrane region" description="Helical" evidence="6">
    <location>
        <begin position="301"/>
        <end position="320"/>
    </location>
</feature>
<proteinExistence type="predicted"/>
<evidence type="ECO:0000256" key="2">
    <source>
        <dbReference type="ARBA" id="ARBA00022475"/>
    </source>
</evidence>
<feature type="transmembrane region" description="Helical" evidence="6">
    <location>
        <begin position="6"/>
        <end position="26"/>
    </location>
</feature>
<gene>
    <name evidence="8" type="ORF">RBI02_09645</name>
</gene>
<evidence type="ECO:0000259" key="7">
    <source>
        <dbReference type="Pfam" id="PF00361"/>
    </source>
</evidence>
<accession>A0AAE4NY08</accession>
<dbReference type="RefSeq" id="WP_315343440.1">
    <property type="nucleotide sequence ID" value="NZ_JAVDZE010000007.1"/>
</dbReference>
<evidence type="ECO:0000256" key="3">
    <source>
        <dbReference type="ARBA" id="ARBA00022692"/>
    </source>
</evidence>
<dbReference type="Pfam" id="PF00361">
    <property type="entry name" value="Proton_antipo_M"/>
    <property type="match status" value="1"/>
</dbReference>
<feature type="transmembrane region" description="Helical" evidence="6">
    <location>
        <begin position="404"/>
        <end position="423"/>
    </location>
</feature>
<keyword evidence="5 6" id="KW-0472">Membrane</keyword>
<dbReference type="PANTHER" id="PTHR42703">
    <property type="entry name" value="NADH DEHYDROGENASE"/>
    <property type="match status" value="1"/>
</dbReference>
<evidence type="ECO:0000256" key="1">
    <source>
        <dbReference type="ARBA" id="ARBA00004651"/>
    </source>
</evidence>
<feature type="transmembrane region" description="Helical" evidence="6">
    <location>
        <begin position="276"/>
        <end position="294"/>
    </location>
</feature>
<dbReference type="Proteomes" id="UP001245683">
    <property type="component" value="Unassembled WGS sequence"/>
</dbReference>
<dbReference type="InterPro" id="IPR050586">
    <property type="entry name" value="CPA3_Na-H_Antiporter_D"/>
</dbReference>
<evidence type="ECO:0000256" key="6">
    <source>
        <dbReference type="SAM" id="Phobius"/>
    </source>
</evidence>
<dbReference type="PRINTS" id="PR01434">
    <property type="entry name" value="NADHDHGNASE5"/>
</dbReference>
<evidence type="ECO:0000256" key="4">
    <source>
        <dbReference type="ARBA" id="ARBA00022989"/>
    </source>
</evidence>
<dbReference type="EMBL" id="JAVDZE010000007">
    <property type="protein sequence ID" value="MDV3104792.1"/>
    <property type="molecule type" value="Genomic_DNA"/>
</dbReference>
<feature type="transmembrane region" description="Helical" evidence="6">
    <location>
        <begin position="76"/>
        <end position="99"/>
    </location>
</feature>
<dbReference type="InterPro" id="IPR001750">
    <property type="entry name" value="ND/Mrp_TM"/>
</dbReference>
<evidence type="ECO:0000256" key="5">
    <source>
        <dbReference type="ARBA" id="ARBA00023136"/>
    </source>
</evidence>
<dbReference type="NCBIfam" id="NF006241">
    <property type="entry name" value="PRK08377.1"/>
    <property type="match status" value="1"/>
</dbReference>
<feature type="transmembrane region" description="Helical" evidence="6">
    <location>
        <begin position="197"/>
        <end position="219"/>
    </location>
</feature>